<dbReference type="Pfam" id="PF00067">
    <property type="entry name" value="p450"/>
    <property type="match status" value="1"/>
</dbReference>
<dbReference type="InterPro" id="IPR002401">
    <property type="entry name" value="Cyt_P450_E_grp-I"/>
</dbReference>
<evidence type="ECO:0000313" key="11">
    <source>
        <dbReference type="Proteomes" id="UP001472677"/>
    </source>
</evidence>
<evidence type="ECO:0000256" key="1">
    <source>
        <dbReference type="ARBA" id="ARBA00001971"/>
    </source>
</evidence>
<comment type="caution">
    <text evidence="10">The sequence shown here is derived from an EMBL/GenBank/DDBJ whole genome shotgun (WGS) entry which is preliminary data.</text>
</comment>
<dbReference type="InterPro" id="IPR001128">
    <property type="entry name" value="Cyt_P450"/>
</dbReference>
<keyword evidence="9" id="KW-0472">Membrane</keyword>
<name>A0ABR2FUK5_9ROSI</name>
<keyword evidence="4 8" id="KW-0479">Metal-binding</keyword>
<keyword evidence="9" id="KW-0812">Transmembrane</keyword>
<dbReference type="SUPFAM" id="SSF48264">
    <property type="entry name" value="Cytochrome P450"/>
    <property type="match status" value="1"/>
</dbReference>
<evidence type="ECO:0000313" key="10">
    <source>
        <dbReference type="EMBL" id="KAK8587930.1"/>
    </source>
</evidence>
<evidence type="ECO:0000256" key="6">
    <source>
        <dbReference type="ARBA" id="ARBA00023004"/>
    </source>
</evidence>
<sequence length="520" mass="59679">MDILTISFTLIALPFSFVFLILSLFVIKIFTGKSINDPRYAPVKGSVFNQLFYFDYLYDHQTRVAKKLPTYRLLDVGRSELYTTDIRIVEHILKTNFANYGKGKSTYEIFADLFGDGIFAVDGDKWRQQRKLASYEFSAKVLRDFSCSVFKRNAARLVRAVSGLSASGRGIELQDMLMKYTMESIVKVGFGVDLNCMSLSSDKDEGMAFIKAFDDATQSVYFRYVDPLWKLKRFLNIGSEASLKSNIKIIDNFIYNVLRTKRKQLALNPDLNVKEDILSRFLAEEEKNPETMTDKYLRDIIFSFMIAGKDTTANALCWFFYMLCKNPLIQEKVAQEVMEVAGGETDHANFDDFLATITDETLQKMQYLHAALTETLRLYPVTPMDGRCAMEDDILPDGHKINKGEEVSYLAYAMGRMPYIWGEDAEVFRPERWLKNGVFQPESPFKFISFHAGPRICLGKEFAYRQMKIFSIALVRCFRFELADDTKDAIYKVTFTLHMKGGLHLRAIPRTTPPVSTHAQ</sequence>
<dbReference type="Gene3D" id="1.10.630.10">
    <property type="entry name" value="Cytochrome P450"/>
    <property type="match status" value="1"/>
</dbReference>
<dbReference type="Proteomes" id="UP001472677">
    <property type="component" value="Unassembled WGS sequence"/>
</dbReference>
<gene>
    <name evidence="10" type="ORF">V6N12_022394</name>
</gene>
<proteinExistence type="inferred from homology"/>
<dbReference type="PANTHER" id="PTHR24296">
    <property type="entry name" value="CYTOCHROME P450"/>
    <property type="match status" value="1"/>
</dbReference>
<keyword evidence="5 8" id="KW-0560">Oxidoreductase</keyword>
<organism evidence="10 11">
    <name type="scientific">Hibiscus sabdariffa</name>
    <name type="common">roselle</name>
    <dbReference type="NCBI Taxonomy" id="183260"/>
    <lineage>
        <taxon>Eukaryota</taxon>
        <taxon>Viridiplantae</taxon>
        <taxon>Streptophyta</taxon>
        <taxon>Embryophyta</taxon>
        <taxon>Tracheophyta</taxon>
        <taxon>Spermatophyta</taxon>
        <taxon>Magnoliopsida</taxon>
        <taxon>eudicotyledons</taxon>
        <taxon>Gunneridae</taxon>
        <taxon>Pentapetalae</taxon>
        <taxon>rosids</taxon>
        <taxon>malvids</taxon>
        <taxon>Malvales</taxon>
        <taxon>Malvaceae</taxon>
        <taxon>Malvoideae</taxon>
        <taxon>Hibiscus</taxon>
    </lineage>
</organism>
<keyword evidence="11" id="KW-1185">Reference proteome</keyword>
<evidence type="ECO:0000256" key="7">
    <source>
        <dbReference type="ARBA" id="ARBA00023033"/>
    </source>
</evidence>
<evidence type="ECO:0000256" key="8">
    <source>
        <dbReference type="RuleBase" id="RU000461"/>
    </source>
</evidence>
<dbReference type="EMBL" id="JBBPBM010000004">
    <property type="protein sequence ID" value="KAK8587930.1"/>
    <property type="molecule type" value="Genomic_DNA"/>
</dbReference>
<dbReference type="InterPro" id="IPR017972">
    <property type="entry name" value="Cyt_P450_CS"/>
</dbReference>
<evidence type="ECO:0000256" key="9">
    <source>
        <dbReference type="SAM" id="Phobius"/>
    </source>
</evidence>
<protein>
    <recommendedName>
        <fullName evidence="12">Cytochrome P450 704C1-like</fullName>
    </recommendedName>
</protein>
<comment type="similarity">
    <text evidence="2 8">Belongs to the cytochrome P450 family.</text>
</comment>
<evidence type="ECO:0008006" key="12">
    <source>
        <dbReference type="Google" id="ProtNLM"/>
    </source>
</evidence>
<dbReference type="PROSITE" id="PS00086">
    <property type="entry name" value="CYTOCHROME_P450"/>
    <property type="match status" value="1"/>
</dbReference>
<evidence type="ECO:0000256" key="3">
    <source>
        <dbReference type="ARBA" id="ARBA00022617"/>
    </source>
</evidence>
<evidence type="ECO:0000256" key="4">
    <source>
        <dbReference type="ARBA" id="ARBA00022723"/>
    </source>
</evidence>
<reference evidence="10 11" key="1">
    <citation type="journal article" date="2024" name="G3 (Bethesda)">
        <title>Genome assembly of Hibiscus sabdariffa L. provides insights into metabolisms of medicinal natural products.</title>
        <authorList>
            <person name="Kim T."/>
        </authorList>
    </citation>
    <scope>NUCLEOTIDE SEQUENCE [LARGE SCALE GENOMIC DNA]</scope>
    <source>
        <strain evidence="10">TK-2024</strain>
        <tissue evidence="10">Old leaves</tissue>
    </source>
</reference>
<feature type="transmembrane region" description="Helical" evidence="9">
    <location>
        <begin position="6"/>
        <end position="30"/>
    </location>
</feature>
<evidence type="ECO:0000256" key="2">
    <source>
        <dbReference type="ARBA" id="ARBA00010617"/>
    </source>
</evidence>
<keyword evidence="9" id="KW-1133">Transmembrane helix</keyword>
<keyword evidence="7 8" id="KW-0503">Monooxygenase</keyword>
<dbReference type="InterPro" id="IPR036396">
    <property type="entry name" value="Cyt_P450_sf"/>
</dbReference>
<dbReference type="PRINTS" id="PR00385">
    <property type="entry name" value="P450"/>
</dbReference>
<keyword evidence="3 8" id="KW-0349">Heme</keyword>
<evidence type="ECO:0000256" key="5">
    <source>
        <dbReference type="ARBA" id="ARBA00023002"/>
    </source>
</evidence>
<comment type="cofactor">
    <cofactor evidence="1">
        <name>heme</name>
        <dbReference type="ChEBI" id="CHEBI:30413"/>
    </cofactor>
</comment>
<accession>A0ABR2FUK5</accession>
<dbReference type="PRINTS" id="PR00463">
    <property type="entry name" value="EP450I"/>
</dbReference>
<keyword evidence="6 8" id="KW-0408">Iron</keyword>
<dbReference type="CDD" id="cd11064">
    <property type="entry name" value="CYP86A"/>
    <property type="match status" value="1"/>
</dbReference>